<feature type="region of interest" description="Disordered" evidence="1">
    <location>
        <begin position="96"/>
        <end position="163"/>
    </location>
</feature>
<sequence>MEINLFLNYYLFFNKIVFGLLSFEFKTVFFVYLRELNLERLNRATVEQLSRHNNLKKLIVHGCRNYEVLQDFHTLPQLLVVKGEIMGLKAMLGDLGDSPEPSPLHHSKQQHQQQQQRQSIESVSTSTSTTASDSESGPLPTATSSATNRDFLGGKSIAVESNY</sequence>
<reference evidence="4" key="1">
    <citation type="submission" date="2022-11" db="UniProtKB">
        <authorList>
            <consortium name="WormBaseParasite"/>
        </authorList>
    </citation>
    <scope>IDENTIFICATION</scope>
</reference>
<name>A0A914YIC7_9BILA</name>
<dbReference type="WBParaSite" id="PSU_v2.g19067.t1">
    <property type="protein sequence ID" value="PSU_v2.g19067.t1"/>
    <property type="gene ID" value="PSU_v2.g19067"/>
</dbReference>
<keyword evidence="2" id="KW-0472">Membrane</keyword>
<accession>A0A914YIC7</accession>
<keyword evidence="3" id="KW-1185">Reference proteome</keyword>
<protein>
    <submittedName>
        <fullName evidence="4">Uncharacterized protein</fullName>
    </submittedName>
</protein>
<feature type="transmembrane region" description="Helical" evidence="2">
    <location>
        <begin position="12"/>
        <end position="33"/>
    </location>
</feature>
<evidence type="ECO:0000313" key="4">
    <source>
        <dbReference type="WBParaSite" id="PSU_v2.g19067.t1"/>
    </source>
</evidence>
<evidence type="ECO:0000313" key="3">
    <source>
        <dbReference type="Proteomes" id="UP000887577"/>
    </source>
</evidence>
<feature type="compositionally biased region" description="Low complexity" evidence="1">
    <location>
        <begin position="110"/>
        <end position="136"/>
    </location>
</feature>
<evidence type="ECO:0000256" key="1">
    <source>
        <dbReference type="SAM" id="MobiDB-lite"/>
    </source>
</evidence>
<keyword evidence="2" id="KW-0812">Transmembrane</keyword>
<organism evidence="3 4">
    <name type="scientific">Panagrolaimus superbus</name>
    <dbReference type="NCBI Taxonomy" id="310955"/>
    <lineage>
        <taxon>Eukaryota</taxon>
        <taxon>Metazoa</taxon>
        <taxon>Ecdysozoa</taxon>
        <taxon>Nematoda</taxon>
        <taxon>Chromadorea</taxon>
        <taxon>Rhabditida</taxon>
        <taxon>Tylenchina</taxon>
        <taxon>Panagrolaimomorpha</taxon>
        <taxon>Panagrolaimoidea</taxon>
        <taxon>Panagrolaimidae</taxon>
        <taxon>Panagrolaimus</taxon>
    </lineage>
</organism>
<dbReference type="AlphaFoldDB" id="A0A914YIC7"/>
<evidence type="ECO:0000256" key="2">
    <source>
        <dbReference type="SAM" id="Phobius"/>
    </source>
</evidence>
<keyword evidence="2" id="KW-1133">Transmembrane helix</keyword>
<dbReference type="Proteomes" id="UP000887577">
    <property type="component" value="Unplaced"/>
</dbReference>
<proteinExistence type="predicted"/>